<evidence type="ECO:0000256" key="4">
    <source>
        <dbReference type="ARBA" id="ARBA00023125"/>
    </source>
</evidence>
<evidence type="ECO:0000259" key="8">
    <source>
        <dbReference type="PROSITE" id="PS51742"/>
    </source>
</evidence>
<dbReference type="SUPFAM" id="SSF117856">
    <property type="entry name" value="AF0104/ALDC/Ptd012-like"/>
    <property type="match status" value="1"/>
</dbReference>
<keyword evidence="3" id="KW-0805">Transcription regulation</keyword>
<feature type="compositionally biased region" description="Polar residues" evidence="7">
    <location>
        <begin position="12"/>
        <end position="29"/>
    </location>
</feature>
<dbReference type="EMBL" id="CP093345">
    <property type="protein sequence ID" value="WOG91561.1"/>
    <property type="molecule type" value="Genomic_DNA"/>
</dbReference>
<evidence type="ECO:0000313" key="10">
    <source>
        <dbReference type="EMBL" id="WOG91561.1"/>
    </source>
</evidence>
<evidence type="ECO:0000313" key="9">
    <source>
        <dbReference type="EMBL" id="KZN00815.1"/>
    </source>
</evidence>
<dbReference type="OMA" id="QRECQTS"/>
<keyword evidence="11" id="KW-1185">Reference proteome</keyword>
<evidence type="ECO:0000256" key="3">
    <source>
        <dbReference type="ARBA" id="ARBA00023015"/>
    </source>
</evidence>
<dbReference type="GO" id="GO:0005634">
    <property type="term" value="C:nucleus"/>
    <property type="evidence" value="ECO:0007669"/>
    <property type="project" value="UniProtKB-SubCell"/>
</dbReference>
<dbReference type="Gramene" id="KZN00815">
    <property type="protein sequence ID" value="KZN00815"/>
    <property type="gene ID" value="DCAR_009569"/>
</dbReference>
<dbReference type="InterPro" id="IPR005175">
    <property type="entry name" value="PPC_dom"/>
</dbReference>
<dbReference type="GO" id="GO:0003680">
    <property type="term" value="F:minor groove of adenine-thymine-rich DNA binding"/>
    <property type="evidence" value="ECO:0007669"/>
    <property type="project" value="InterPro"/>
</dbReference>
<dbReference type="GO" id="GO:0003700">
    <property type="term" value="F:DNA-binding transcription factor activity"/>
    <property type="evidence" value="ECO:0007669"/>
    <property type="project" value="TreeGrafter"/>
</dbReference>
<feature type="region of interest" description="Disordered" evidence="7">
    <location>
        <begin position="1"/>
        <end position="91"/>
    </location>
</feature>
<dbReference type="KEGG" id="dcr:108210904"/>
<dbReference type="PANTHER" id="PTHR31100:SF69">
    <property type="entry name" value="AT-HOOK MOTIF NUCLEAR-LOCALIZED PROTEIN 17-RELATED"/>
    <property type="match status" value="1"/>
</dbReference>
<gene>
    <name evidence="9" type="ORF">DCAR_009569</name>
    <name evidence="10" type="ORF">DCAR_0310810</name>
</gene>
<evidence type="ECO:0000256" key="2">
    <source>
        <dbReference type="ARBA" id="ARBA00004123"/>
    </source>
</evidence>
<comment type="function">
    <text evidence="1">Transcription factor that specifically binds AT-rich DNA sequences related to the nuclear matrix attachment regions (MARs).</text>
</comment>
<dbReference type="FunFam" id="3.30.1330.80:FF:000006">
    <property type="entry name" value="AT-hook motif nuclear-localized protein"/>
    <property type="match status" value="1"/>
</dbReference>
<feature type="region of interest" description="Disordered" evidence="7">
    <location>
        <begin position="213"/>
        <end position="242"/>
    </location>
</feature>
<name>A0A161WQA1_DAUCS</name>
<evidence type="ECO:0000313" key="11">
    <source>
        <dbReference type="Proteomes" id="UP000077755"/>
    </source>
</evidence>
<feature type="compositionally biased region" description="Basic and acidic residues" evidence="7">
    <location>
        <begin position="1"/>
        <end position="11"/>
    </location>
</feature>
<keyword evidence="6" id="KW-0539">Nucleus</keyword>
<dbReference type="Gene3D" id="3.30.1330.80">
    <property type="entry name" value="Hypothetical protein, similar to alpha- acetolactate decarboxylase, domain 2"/>
    <property type="match status" value="1"/>
</dbReference>
<reference evidence="9" key="1">
    <citation type="journal article" date="2016" name="Nat. Genet.">
        <title>A high-quality carrot genome assembly provides new insights into carotenoid accumulation and asterid genome evolution.</title>
        <authorList>
            <person name="Iorizzo M."/>
            <person name="Ellison S."/>
            <person name="Senalik D."/>
            <person name="Zeng P."/>
            <person name="Satapoomin P."/>
            <person name="Huang J."/>
            <person name="Bowman M."/>
            <person name="Iovene M."/>
            <person name="Sanseverino W."/>
            <person name="Cavagnaro P."/>
            <person name="Yildiz M."/>
            <person name="Macko-Podgorni A."/>
            <person name="Moranska E."/>
            <person name="Grzebelus E."/>
            <person name="Grzebelus D."/>
            <person name="Ashrafi H."/>
            <person name="Zheng Z."/>
            <person name="Cheng S."/>
            <person name="Spooner D."/>
            <person name="Van Deynze A."/>
            <person name="Simon P."/>
        </authorList>
    </citation>
    <scope>NUCLEOTIDE SEQUENCE [LARGE SCALE GENOMIC DNA]</scope>
    <source>
        <tissue evidence="9">Leaf</tissue>
    </source>
</reference>
<dbReference type="InterPro" id="IPR014476">
    <property type="entry name" value="AHL15-29"/>
</dbReference>
<evidence type="ECO:0000256" key="7">
    <source>
        <dbReference type="SAM" id="MobiDB-lite"/>
    </source>
</evidence>
<dbReference type="AlphaFoldDB" id="A0A161WQA1"/>
<keyword evidence="5" id="KW-0804">Transcription</keyword>
<feature type="compositionally biased region" description="Polar residues" evidence="7">
    <location>
        <begin position="40"/>
        <end position="62"/>
    </location>
</feature>
<proteinExistence type="predicted"/>
<feature type="domain" description="PPC" evidence="8">
    <location>
        <begin position="93"/>
        <end position="226"/>
    </location>
</feature>
<dbReference type="CDD" id="cd11378">
    <property type="entry name" value="DUF296"/>
    <property type="match status" value="1"/>
</dbReference>
<protein>
    <recommendedName>
        <fullName evidence="8">PPC domain-containing protein</fullName>
    </recommendedName>
</protein>
<comment type="subcellular location">
    <subcellularLocation>
        <location evidence="2">Nucleus</location>
    </subcellularLocation>
</comment>
<organism evidence="9">
    <name type="scientific">Daucus carota subsp. sativus</name>
    <name type="common">Carrot</name>
    <dbReference type="NCBI Taxonomy" id="79200"/>
    <lineage>
        <taxon>Eukaryota</taxon>
        <taxon>Viridiplantae</taxon>
        <taxon>Streptophyta</taxon>
        <taxon>Embryophyta</taxon>
        <taxon>Tracheophyta</taxon>
        <taxon>Spermatophyta</taxon>
        <taxon>Magnoliopsida</taxon>
        <taxon>eudicotyledons</taxon>
        <taxon>Gunneridae</taxon>
        <taxon>Pentapetalae</taxon>
        <taxon>asterids</taxon>
        <taxon>campanulids</taxon>
        <taxon>Apiales</taxon>
        <taxon>Apiaceae</taxon>
        <taxon>Apioideae</taxon>
        <taxon>Scandiceae</taxon>
        <taxon>Daucinae</taxon>
        <taxon>Daucus</taxon>
        <taxon>Daucus sect. Daucus</taxon>
    </lineage>
</organism>
<reference evidence="10" key="2">
    <citation type="submission" date="2022-03" db="EMBL/GenBank/DDBJ databases">
        <title>Draft title - Genomic analysis of global carrot germplasm unveils the trajectory of domestication and the origin of high carotenoid orange carrot.</title>
        <authorList>
            <person name="Iorizzo M."/>
            <person name="Ellison S."/>
            <person name="Senalik D."/>
            <person name="Macko-Podgorni A."/>
            <person name="Grzebelus D."/>
            <person name="Bostan H."/>
            <person name="Rolling W."/>
            <person name="Curaba J."/>
            <person name="Simon P."/>
        </authorList>
    </citation>
    <scope>NUCLEOTIDE SEQUENCE</scope>
    <source>
        <tissue evidence="10">Leaf</tissue>
    </source>
</reference>
<dbReference type="Proteomes" id="UP000077755">
    <property type="component" value="Chromosome 3"/>
</dbReference>
<dbReference type="OrthoDB" id="782346at2759"/>
<evidence type="ECO:0000256" key="5">
    <source>
        <dbReference type="ARBA" id="ARBA00023163"/>
    </source>
</evidence>
<keyword evidence="4" id="KW-0238">DNA-binding</keyword>
<dbReference type="PROSITE" id="PS51742">
    <property type="entry name" value="PPC"/>
    <property type="match status" value="1"/>
</dbReference>
<evidence type="ECO:0000256" key="1">
    <source>
        <dbReference type="ARBA" id="ARBA00003687"/>
    </source>
</evidence>
<dbReference type="Pfam" id="PF03479">
    <property type="entry name" value="PCC"/>
    <property type="match status" value="1"/>
</dbReference>
<sequence length="271" mass="28559">MKGEEYPEEIHPSTTTTSMFSKIHQTQNFHPIPPPYHVTTFPQDPNTPTSNSPKNEPSQNDGASIEVTRRPRGRPPGSKNKPKSPIIITREPEPIMSPYVLEIPAGSDIIHTVTTFCRRRNSGLCILSGSGMVSNVTLKQPSTTPGATVTFHGRLDMLSISATILPNLANSFTITLAGPQGQIVGGAAVAPLVAASTVYVIAASFNSPAYHRLPLEDGQENNENNGGGADVASPSGGSGGGDSGHAIYSCHGLATDVIWAPTPRQAPASYQ</sequence>
<dbReference type="PANTHER" id="PTHR31100">
    <property type="entry name" value="AT-HOOK MOTIF NUCLEAR-LOCALIZED PROTEIN 15"/>
    <property type="match status" value="1"/>
</dbReference>
<dbReference type="EMBL" id="LNRQ01000003">
    <property type="protein sequence ID" value="KZN00815.1"/>
    <property type="molecule type" value="Genomic_DNA"/>
</dbReference>
<evidence type="ECO:0000256" key="6">
    <source>
        <dbReference type="ARBA" id="ARBA00023242"/>
    </source>
</evidence>
<dbReference type="STRING" id="79200.A0A161WQA1"/>
<accession>A0A161WQA1</accession>